<keyword evidence="3" id="KW-1185">Reference proteome</keyword>
<protein>
    <submittedName>
        <fullName evidence="2">Uncharacterized protein</fullName>
    </submittedName>
</protein>
<accession>A0A841FUG1</accession>
<dbReference type="EMBL" id="JACHGT010000008">
    <property type="protein sequence ID" value="MBB6036159.1"/>
    <property type="molecule type" value="Genomic_DNA"/>
</dbReference>
<evidence type="ECO:0000313" key="2">
    <source>
        <dbReference type="EMBL" id="MBB6036159.1"/>
    </source>
</evidence>
<feature type="transmembrane region" description="Helical" evidence="1">
    <location>
        <begin position="120"/>
        <end position="141"/>
    </location>
</feature>
<evidence type="ECO:0000256" key="1">
    <source>
        <dbReference type="SAM" id="Phobius"/>
    </source>
</evidence>
<gene>
    <name evidence="2" type="ORF">HNR73_004027</name>
</gene>
<dbReference type="AlphaFoldDB" id="A0A841FUG1"/>
<name>A0A841FUG1_9ACTN</name>
<keyword evidence="1" id="KW-0472">Membrane</keyword>
<keyword evidence="1" id="KW-0812">Transmembrane</keyword>
<evidence type="ECO:0000313" key="3">
    <source>
        <dbReference type="Proteomes" id="UP000548476"/>
    </source>
</evidence>
<feature type="transmembrane region" description="Helical" evidence="1">
    <location>
        <begin position="55"/>
        <end position="74"/>
    </location>
</feature>
<proteinExistence type="predicted"/>
<feature type="transmembrane region" description="Helical" evidence="1">
    <location>
        <begin position="94"/>
        <end position="114"/>
    </location>
</feature>
<sequence>MSHIDDAKARLDAIGRHQDEVVEAATRGRHRGWDAAGAAAAWAAIASLDVRLSEALGLVAVVGAMAVALVCFTLAGRRGRAVVHRSRMTGRTWLVLGVAMVVAAGGAFGAVRLIERLDVPFGHTILGGVAVAVMALTSEAVNRAAFRRRRS</sequence>
<reference evidence="2 3" key="1">
    <citation type="submission" date="2020-08" db="EMBL/GenBank/DDBJ databases">
        <title>Genomic Encyclopedia of Type Strains, Phase IV (KMG-IV): sequencing the most valuable type-strain genomes for metagenomic binning, comparative biology and taxonomic classification.</title>
        <authorList>
            <person name="Goeker M."/>
        </authorList>
    </citation>
    <scope>NUCLEOTIDE SEQUENCE [LARGE SCALE GENOMIC DNA]</scope>
    <source>
        <strain evidence="2 3">YIM 65646</strain>
    </source>
</reference>
<dbReference type="Proteomes" id="UP000548476">
    <property type="component" value="Unassembled WGS sequence"/>
</dbReference>
<organism evidence="2 3">
    <name type="scientific">Phytomonospora endophytica</name>
    <dbReference type="NCBI Taxonomy" id="714109"/>
    <lineage>
        <taxon>Bacteria</taxon>
        <taxon>Bacillati</taxon>
        <taxon>Actinomycetota</taxon>
        <taxon>Actinomycetes</taxon>
        <taxon>Micromonosporales</taxon>
        <taxon>Micromonosporaceae</taxon>
        <taxon>Phytomonospora</taxon>
    </lineage>
</organism>
<keyword evidence="1" id="KW-1133">Transmembrane helix</keyword>
<dbReference type="RefSeq" id="WP_184788995.1">
    <property type="nucleotide sequence ID" value="NZ_BONT01000046.1"/>
</dbReference>
<comment type="caution">
    <text evidence="2">The sequence shown here is derived from an EMBL/GenBank/DDBJ whole genome shotgun (WGS) entry which is preliminary data.</text>
</comment>